<dbReference type="EMBL" id="CP000909">
    <property type="protein sequence ID" value="ABY35247.1"/>
    <property type="molecule type" value="Genomic_DNA"/>
</dbReference>
<dbReference type="EnsemblBacteria" id="ABY35247">
    <property type="protein sequence ID" value="ABY35247"/>
    <property type="gene ID" value="Caur_2035"/>
</dbReference>
<dbReference type="PATRIC" id="fig|324602.8.peg.2309"/>
<dbReference type="eggNOG" id="COG1721">
    <property type="taxonomic scope" value="Bacteria"/>
</dbReference>
<dbReference type="AlphaFoldDB" id="A9WEI5"/>
<evidence type="ECO:0000313" key="2">
    <source>
        <dbReference type="EMBL" id="ABY35247.1"/>
    </source>
</evidence>
<accession>A9WEI5</accession>
<reference evidence="3" key="1">
    <citation type="journal article" date="2011" name="BMC Genomics">
        <title>Complete genome sequence of the filamentous anoxygenic phototrophic bacterium Chloroflexus aurantiacus.</title>
        <authorList>
            <person name="Tang K.H."/>
            <person name="Barry K."/>
            <person name="Chertkov O."/>
            <person name="Dalin E."/>
            <person name="Han C.S."/>
            <person name="Hauser L.J."/>
            <person name="Honchak B.M."/>
            <person name="Karbach L.E."/>
            <person name="Land M.L."/>
            <person name="Lapidus A."/>
            <person name="Larimer F.W."/>
            <person name="Mikhailova N."/>
            <person name="Pitluck S."/>
            <person name="Pierson B.K."/>
            <person name="Blankenship R.E."/>
        </authorList>
    </citation>
    <scope>NUCLEOTIDE SEQUENCE [LARGE SCALE GENOMIC DNA]</scope>
    <source>
        <strain evidence="3">ATCC 29366 / DSM 635 / J-10-fl</strain>
    </source>
</reference>
<feature type="domain" description="DUF58" evidence="1">
    <location>
        <begin position="190"/>
        <end position="362"/>
    </location>
</feature>
<evidence type="ECO:0000259" key="1">
    <source>
        <dbReference type="Pfam" id="PF01882"/>
    </source>
</evidence>
<proteinExistence type="predicted"/>
<dbReference type="PANTHER" id="PTHR34351">
    <property type="entry name" value="SLR1927 PROTEIN-RELATED"/>
    <property type="match status" value="1"/>
</dbReference>
<name>A9WEI5_CHLAA</name>
<dbReference type="STRING" id="324602.Caur_2035"/>
<dbReference type="Proteomes" id="UP000002008">
    <property type="component" value="Chromosome"/>
</dbReference>
<dbReference type="InParanoid" id="A9WEI5"/>
<dbReference type="Pfam" id="PF01882">
    <property type="entry name" value="DUF58"/>
    <property type="match status" value="1"/>
</dbReference>
<dbReference type="HOGENOM" id="CLU_026152_3_0_0"/>
<keyword evidence="3" id="KW-1185">Reference proteome</keyword>
<gene>
    <name evidence="2" type="ordered locus">Caur_2035</name>
</gene>
<dbReference type="RefSeq" id="WP_012257901.1">
    <property type="nucleotide sequence ID" value="NC_010175.1"/>
</dbReference>
<dbReference type="InterPro" id="IPR002881">
    <property type="entry name" value="DUF58"/>
</dbReference>
<dbReference type="PANTHER" id="PTHR34351:SF2">
    <property type="entry name" value="DUF58 DOMAIN-CONTAINING PROTEIN"/>
    <property type="match status" value="1"/>
</dbReference>
<dbReference type="KEGG" id="cau:Caur_2035"/>
<sequence>MTPLRIVTGIAVIWLIFDPQPVVGFVAYTLIGLQVIGWFWPRIARNQITWQRCAPLALAPDEVAEVEIHVTYRGWLPLPYLVVREDIPVMLGNVPRREWVLSLWPGQRHTLRYPIQCRQRGLYWLGPLSLRIGSVFEQNEIQLTEQQPTPITVTPAVVSLRLLHLIAALPYSQERYHLSLFEDATQKTGVRTYQVGDPPRRIDWKTSARLGDLQVRELTPTIARETLIVLAFAEAEYPGRFAYDNRERAVVATASLASTLIQRRQAVGLCSNGYDPLHRKAGITLLPATGIEHLRELLVRLGRLEPATDVPLIEEVITGEPILRPGATLVLITGALSTQILTTLVTIRQRAMKVVLVLTDPFLSDLLQAQQYGIVTLQIDRTGAIIPCA</sequence>
<evidence type="ECO:0000313" key="3">
    <source>
        <dbReference type="Proteomes" id="UP000002008"/>
    </source>
</evidence>
<protein>
    <recommendedName>
        <fullName evidence="1">DUF58 domain-containing protein</fullName>
    </recommendedName>
</protein>
<organism evidence="2 3">
    <name type="scientific">Chloroflexus aurantiacus (strain ATCC 29366 / DSM 635 / J-10-fl)</name>
    <dbReference type="NCBI Taxonomy" id="324602"/>
    <lineage>
        <taxon>Bacteria</taxon>
        <taxon>Bacillati</taxon>
        <taxon>Chloroflexota</taxon>
        <taxon>Chloroflexia</taxon>
        <taxon>Chloroflexales</taxon>
        <taxon>Chloroflexineae</taxon>
        <taxon>Chloroflexaceae</taxon>
        <taxon>Chloroflexus</taxon>
    </lineage>
</organism>